<name>A0A923NFG9_9FIRM</name>
<evidence type="ECO:0000313" key="2">
    <source>
        <dbReference type="EMBL" id="MBC6000121.1"/>
    </source>
</evidence>
<comment type="caution">
    <text evidence="2">The sequence shown here is derived from an EMBL/GenBank/DDBJ whole genome shotgun (WGS) entry which is preliminary data.</text>
</comment>
<accession>A0A923NFG9</accession>
<feature type="chain" id="PRO_5039510579" evidence="1">
    <location>
        <begin position="22"/>
        <end position="248"/>
    </location>
</feature>
<dbReference type="RefSeq" id="WP_249287455.1">
    <property type="nucleotide sequence ID" value="NZ_JACRWC010000108.1"/>
</dbReference>
<evidence type="ECO:0000256" key="1">
    <source>
        <dbReference type="SAM" id="SignalP"/>
    </source>
</evidence>
<keyword evidence="3" id="KW-1185">Reference proteome</keyword>
<dbReference type="Proteomes" id="UP000644115">
    <property type="component" value="Unassembled WGS sequence"/>
</dbReference>
<feature type="signal peptide" evidence="1">
    <location>
        <begin position="1"/>
        <end position="21"/>
    </location>
</feature>
<dbReference type="PROSITE" id="PS51257">
    <property type="entry name" value="PROKAR_LIPOPROTEIN"/>
    <property type="match status" value="1"/>
</dbReference>
<reference evidence="2" key="1">
    <citation type="submission" date="2020-08" db="EMBL/GenBank/DDBJ databases">
        <authorList>
            <person name="Liu C."/>
            <person name="Sun Q."/>
        </authorList>
    </citation>
    <scope>NUCLEOTIDE SEQUENCE</scope>
    <source>
        <strain evidence="2">BX16</strain>
    </source>
</reference>
<proteinExistence type="predicted"/>
<dbReference type="AlphaFoldDB" id="A0A923NFG9"/>
<protein>
    <submittedName>
        <fullName evidence="2">Uncharacterized protein</fullName>
    </submittedName>
</protein>
<sequence>MKKIVSIVAVLMLLAVSLTLAGCGTKQNQKTDSDYEAYDDYAYYQANGDLKYSLDTKDGLKMHCFFQEGSPEYIEEIYTIDLMTADKQDNMLTVHNVTDGSGNDISSQFKSLTYTFEEDQVIMNVQRDESTLAGGESSSVMSGEYVFKEASAKSGASASSGSSDAAGSSYNTDELARVAQDYYRAQNGYCPPEYNVTDNGNGTYTIQLYETVDNGDGTYHTATSAWYTVNASGVGTNDTTGESVNLMQ</sequence>
<keyword evidence="1" id="KW-0732">Signal</keyword>
<organism evidence="2 3">
    <name type="scientific">Lentihominibacter faecis</name>
    <dbReference type="NCBI Taxonomy" id="2764712"/>
    <lineage>
        <taxon>Bacteria</taxon>
        <taxon>Bacillati</taxon>
        <taxon>Bacillota</taxon>
        <taxon>Clostridia</taxon>
        <taxon>Peptostreptococcales</taxon>
        <taxon>Anaerovoracaceae</taxon>
        <taxon>Lentihominibacter</taxon>
    </lineage>
</organism>
<gene>
    <name evidence="2" type="ORF">H8876_08925</name>
</gene>
<evidence type="ECO:0000313" key="3">
    <source>
        <dbReference type="Proteomes" id="UP000644115"/>
    </source>
</evidence>
<dbReference type="EMBL" id="JACRWC010000108">
    <property type="protein sequence ID" value="MBC6000121.1"/>
    <property type="molecule type" value="Genomic_DNA"/>
</dbReference>